<keyword evidence="3" id="KW-1185">Reference proteome</keyword>
<keyword evidence="1" id="KW-0732">Signal</keyword>
<comment type="caution">
    <text evidence="2">The sequence shown here is derived from an EMBL/GenBank/DDBJ whole genome shotgun (WGS) entry which is preliminary data.</text>
</comment>
<name>A0A4V6DFX6_9PEZI</name>
<sequence>MKAAAASSLIAAVLAATVGAAPAVPEQYPLVLPARPAIPAAAAPPVIIPSKALPPMPPIAMSRGNLATAVWKSIVGGKQGQRASLGRACFCSSGSICCSTSSGLDCTQGLCGI</sequence>
<accession>A0A4V6DFX6</accession>
<dbReference type="EMBL" id="PJEX01000367">
    <property type="protein sequence ID" value="TKW50716.1"/>
    <property type="molecule type" value="Genomic_DNA"/>
</dbReference>
<evidence type="ECO:0000313" key="3">
    <source>
        <dbReference type="Proteomes" id="UP000310108"/>
    </source>
</evidence>
<dbReference type="Proteomes" id="UP000310108">
    <property type="component" value="Unassembled WGS sequence"/>
</dbReference>
<organism evidence="2 3">
    <name type="scientific">Colletotrichum tanaceti</name>
    <dbReference type="NCBI Taxonomy" id="1306861"/>
    <lineage>
        <taxon>Eukaryota</taxon>
        <taxon>Fungi</taxon>
        <taxon>Dikarya</taxon>
        <taxon>Ascomycota</taxon>
        <taxon>Pezizomycotina</taxon>
        <taxon>Sordariomycetes</taxon>
        <taxon>Hypocreomycetidae</taxon>
        <taxon>Glomerellales</taxon>
        <taxon>Glomerellaceae</taxon>
        <taxon>Colletotrichum</taxon>
        <taxon>Colletotrichum destructivum species complex</taxon>
    </lineage>
</organism>
<gene>
    <name evidence="2" type="ORF">CTA1_563</name>
</gene>
<evidence type="ECO:0000256" key="1">
    <source>
        <dbReference type="SAM" id="SignalP"/>
    </source>
</evidence>
<evidence type="ECO:0008006" key="4">
    <source>
        <dbReference type="Google" id="ProtNLM"/>
    </source>
</evidence>
<proteinExistence type="predicted"/>
<protein>
    <recommendedName>
        <fullName evidence="4">Hydrophobin</fullName>
    </recommendedName>
</protein>
<dbReference type="AlphaFoldDB" id="A0A4V6DFX6"/>
<reference evidence="2 3" key="1">
    <citation type="journal article" date="2019" name="PLoS ONE">
        <title>Comparative genome analysis indicates high evolutionary potential of pathogenicity genes in Colletotrichum tanaceti.</title>
        <authorList>
            <person name="Lelwala R.V."/>
            <person name="Korhonen P.K."/>
            <person name="Young N.D."/>
            <person name="Scott J.B."/>
            <person name="Ades P.A."/>
            <person name="Gasser R.B."/>
            <person name="Taylor P.W.J."/>
        </authorList>
    </citation>
    <scope>NUCLEOTIDE SEQUENCE [LARGE SCALE GENOMIC DNA]</scope>
    <source>
        <strain evidence="2">BRIP57314</strain>
    </source>
</reference>
<feature type="signal peptide" evidence="1">
    <location>
        <begin position="1"/>
        <end position="20"/>
    </location>
</feature>
<evidence type="ECO:0000313" key="2">
    <source>
        <dbReference type="EMBL" id="TKW50716.1"/>
    </source>
</evidence>
<feature type="chain" id="PRO_5020930662" description="Hydrophobin" evidence="1">
    <location>
        <begin position="21"/>
        <end position="113"/>
    </location>
</feature>